<dbReference type="eggNOG" id="ENOG502R84B">
    <property type="taxonomic scope" value="Eukaryota"/>
</dbReference>
<evidence type="ECO:0000256" key="3">
    <source>
        <dbReference type="SAM" id="SignalP"/>
    </source>
</evidence>
<dbReference type="EnsemblPlants" id="OPUNC02G17610.1">
    <property type="protein sequence ID" value="OPUNC02G17610.1"/>
    <property type="gene ID" value="OPUNC02G17610"/>
</dbReference>
<dbReference type="AlphaFoldDB" id="A0A0E0K0U2"/>
<keyword evidence="2" id="KW-0812">Transmembrane</keyword>
<reference evidence="4" key="2">
    <citation type="submission" date="2018-05" db="EMBL/GenBank/DDBJ databases">
        <title>OpunRS2 (Oryza punctata Reference Sequence Version 2).</title>
        <authorList>
            <person name="Zhang J."/>
            <person name="Kudrna D."/>
            <person name="Lee S."/>
            <person name="Talag J."/>
            <person name="Welchert J."/>
            <person name="Wing R.A."/>
        </authorList>
    </citation>
    <scope>NUCLEOTIDE SEQUENCE [LARGE SCALE GENOMIC DNA]</scope>
</reference>
<evidence type="ECO:0000313" key="4">
    <source>
        <dbReference type="EnsemblPlants" id="OPUNC02G17610.1"/>
    </source>
</evidence>
<dbReference type="PANTHER" id="PTHR34662:SF9">
    <property type="match status" value="1"/>
</dbReference>
<dbReference type="Gramene" id="OPUNC02G17610.1">
    <property type="protein sequence ID" value="OPUNC02G17610.1"/>
    <property type="gene ID" value="OPUNC02G17610"/>
</dbReference>
<keyword evidence="5" id="KW-1185">Reference proteome</keyword>
<keyword evidence="2" id="KW-0472">Membrane</keyword>
<sequence length="161" mass="15779">MAAAAALCGVALLLLLAIEVHGGGYGEEEEKVPLSAVIVPDPSPELREPTPVLSPSPSLAPAPPPVSGAGGSAGGGDDDMRPSAAVVPNSAPGQSGGTAFIRSSPAVPVPRGVTDTATILPMPTPGDKHQKVGAAAASARAGIAPIVVGLITMMASFWALH</sequence>
<evidence type="ECO:0000256" key="2">
    <source>
        <dbReference type="SAM" id="Phobius"/>
    </source>
</evidence>
<feature type="signal peptide" evidence="3">
    <location>
        <begin position="1"/>
        <end position="22"/>
    </location>
</feature>
<feature type="transmembrane region" description="Helical" evidence="2">
    <location>
        <begin position="141"/>
        <end position="160"/>
    </location>
</feature>
<evidence type="ECO:0000256" key="1">
    <source>
        <dbReference type="SAM" id="MobiDB-lite"/>
    </source>
</evidence>
<proteinExistence type="predicted"/>
<reference evidence="4" key="1">
    <citation type="submission" date="2015-04" db="UniProtKB">
        <authorList>
            <consortium name="EnsemblPlants"/>
        </authorList>
    </citation>
    <scope>IDENTIFICATION</scope>
</reference>
<name>A0A0E0K0U2_ORYPU</name>
<dbReference type="OMA" id="LPTERSW"/>
<dbReference type="PANTHER" id="PTHR34662">
    <property type="entry name" value="OS04G0422700 PROTEIN"/>
    <property type="match status" value="1"/>
</dbReference>
<keyword evidence="2" id="KW-1133">Transmembrane helix</keyword>
<evidence type="ECO:0000313" key="5">
    <source>
        <dbReference type="Proteomes" id="UP000026962"/>
    </source>
</evidence>
<organism evidence="4">
    <name type="scientific">Oryza punctata</name>
    <name type="common">Red rice</name>
    <dbReference type="NCBI Taxonomy" id="4537"/>
    <lineage>
        <taxon>Eukaryota</taxon>
        <taxon>Viridiplantae</taxon>
        <taxon>Streptophyta</taxon>
        <taxon>Embryophyta</taxon>
        <taxon>Tracheophyta</taxon>
        <taxon>Spermatophyta</taxon>
        <taxon>Magnoliopsida</taxon>
        <taxon>Liliopsida</taxon>
        <taxon>Poales</taxon>
        <taxon>Poaceae</taxon>
        <taxon>BOP clade</taxon>
        <taxon>Oryzoideae</taxon>
        <taxon>Oryzeae</taxon>
        <taxon>Oryzinae</taxon>
        <taxon>Oryza</taxon>
    </lineage>
</organism>
<feature type="chain" id="PRO_5002364523" evidence="3">
    <location>
        <begin position="23"/>
        <end position="161"/>
    </location>
</feature>
<keyword evidence="3" id="KW-0732">Signal</keyword>
<dbReference type="HOGENOM" id="CLU_091493_1_0_1"/>
<dbReference type="Proteomes" id="UP000026962">
    <property type="component" value="Chromosome 2"/>
</dbReference>
<feature type="compositionally biased region" description="Pro residues" evidence="1">
    <location>
        <begin position="52"/>
        <end position="66"/>
    </location>
</feature>
<protein>
    <submittedName>
        <fullName evidence="4">Uncharacterized protein</fullName>
    </submittedName>
</protein>
<feature type="region of interest" description="Disordered" evidence="1">
    <location>
        <begin position="42"/>
        <end position="107"/>
    </location>
</feature>
<accession>A0A0E0K0U2</accession>